<protein>
    <submittedName>
        <fullName evidence="4">Carbohydrate-binding module family 13 protein</fullName>
    </submittedName>
</protein>
<evidence type="ECO:0000256" key="2">
    <source>
        <dbReference type="SAM" id="SignalP"/>
    </source>
</evidence>
<dbReference type="OrthoDB" id="2564904at2759"/>
<dbReference type="InterPro" id="IPR035992">
    <property type="entry name" value="Ricin_B-like_lectins"/>
</dbReference>
<dbReference type="InterPro" id="IPR000772">
    <property type="entry name" value="Ricin_B_lectin"/>
</dbReference>
<proteinExistence type="predicted"/>
<dbReference type="EMBL" id="KV417585">
    <property type="protein sequence ID" value="KZP17192.1"/>
    <property type="molecule type" value="Genomic_DNA"/>
</dbReference>
<keyword evidence="5" id="KW-1185">Reference proteome</keyword>
<accession>A0A166FV07</accession>
<dbReference type="PROSITE" id="PS50231">
    <property type="entry name" value="RICIN_B_LECTIN"/>
    <property type="match status" value="1"/>
</dbReference>
<dbReference type="SUPFAM" id="SSF50370">
    <property type="entry name" value="Ricin B-like lectins"/>
    <property type="match status" value="1"/>
</dbReference>
<feature type="region of interest" description="Disordered" evidence="1">
    <location>
        <begin position="226"/>
        <end position="245"/>
    </location>
</feature>
<evidence type="ECO:0000256" key="1">
    <source>
        <dbReference type="SAM" id="MobiDB-lite"/>
    </source>
</evidence>
<keyword evidence="2" id="KW-0732">Signal</keyword>
<feature type="chain" id="PRO_5007873551" evidence="2">
    <location>
        <begin position="20"/>
        <end position="401"/>
    </location>
</feature>
<feature type="compositionally biased region" description="Basic and acidic residues" evidence="1">
    <location>
        <begin position="309"/>
        <end position="326"/>
    </location>
</feature>
<dbReference type="Gene3D" id="2.80.10.50">
    <property type="match status" value="2"/>
</dbReference>
<name>A0A166FV07_9AGAM</name>
<dbReference type="AlphaFoldDB" id="A0A166FV07"/>
<dbReference type="Proteomes" id="UP000076532">
    <property type="component" value="Unassembled WGS sequence"/>
</dbReference>
<organism evidence="4 5">
    <name type="scientific">Athelia psychrophila</name>
    <dbReference type="NCBI Taxonomy" id="1759441"/>
    <lineage>
        <taxon>Eukaryota</taxon>
        <taxon>Fungi</taxon>
        <taxon>Dikarya</taxon>
        <taxon>Basidiomycota</taxon>
        <taxon>Agaricomycotina</taxon>
        <taxon>Agaricomycetes</taxon>
        <taxon>Agaricomycetidae</taxon>
        <taxon>Atheliales</taxon>
        <taxon>Atheliaceae</taxon>
        <taxon>Athelia</taxon>
    </lineage>
</organism>
<feature type="signal peptide" evidence="2">
    <location>
        <begin position="1"/>
        <end position="19"/>
    </location>
</feature>
<dbReference type="STRING" id="436010.A0A166FV07"/>
<evidence type="ECO:0000259" key="3">
    <source>
        <dbReference type="SMART" id="SM00458"/>
    </source>
</evidence>
<feature type="region of interest" description="Disordered" evidence="1">
    <location>
        <begin position="297"/>
        <end position="336"/>
    </location>
</feature>
<sequence>MFNKSALISAVLLAAGASAYTYPSFEGNLLIQVGANNAKCLRADNTNGAPVTVTDCTGGSDQEWKFGPNGNVALYGGKMCLDVTGGVDADGTKLQVWACGTKNKNQQWNYTKYGDNHLKSALPAARCLDLTDGTTTTGNQVQIWGCNGNEDNNNQIWDAGYMANALPTTSEAGQTGVNACGAASSQSSLCQTMWINDVDDFCLWAPRADYVQVMGVGDLTKINVQAGDEGGELDPHGSDSGGEPQFGLVFGSTFSADLQYGEWTSFVSATQFCMRACTGPNARENCQHTHDYRFEHAENPATHAKRKDTRWEEDNELPKGEEHKSTGGESPPSGRLRYFHRAPGHLADADRAPDRGVLELHDDDSVTVSPVNLHHVQDKRNNRWHEAQAHAARITNMPQFF</sequence>
<dbReference type="CDD" id="cd00161">
    <property type="entry name" value="beta-trefoil_Ricin-like"/>
    <property type="match status" value="1"/>
</dbReference>
<gene>
    <name evidence="4" type="ORF">FIBSPDRAFT_1047012</name>
</gene>
<dbReference type="SMART" id="SM00458">
    <property type="entry name" value="RICIN"/>
    <property type="match status" value="1"/>
</dbReference>
<reference evidence="4 5" key="1">
    <citation type="journal article" date="2016" name="Mol. Biol. Evol.">
        <title>Comparative Genomics of Early-Diverging Mushroom-Forming Fungi Provides Insights into the Origins of Lignocellulose Decay Capabilities.</title>
        <authorList>
            <person name="Nagy L.G."/>
            <person name="Riley R."/>
            <person name="Tritt A."/>
            <person name="Adam C."/>
            <person name="Daum C."/>
            <person name="Floudas D."/>
            <person name="Sun H."/>
            <person name="Yadav J.S."/>
            <person name="Pangilinan J."/>
            <person name="Larsson K.H."/>
            <person name="Matsuura K."/>
            <person name="Barry K."/>
            <person name="Labutti K."/>
            <person name="Kuo R."/>
            <person name="Ohm R.A."/>
            <person name="Bhattacharya S.S."/>
            <person name="Shirouzu T."/>
            <person name="Yoshinaga Y."/>
            <person name="Martin F.M."/>
            <person name="Grigoriev I.V."/>
            <person name="Hibbett D.S."/>
        </authorList>
    </citation>
    <scope>NUCLEOTIDE SEQUENCE [LARGE SCALE GENOMIC DNA]</scope>
    <source>
        <strain evidence="4 5">CBS 109695</strain>
    </source>
</reference>
<feature type="domain" description="Ricin B lectin" evidence="3">
    <location>
        <begin position="27"/>
        <end position="160"/>
    </location>
</feature>
<evidence type="ECO:0000313" key="4">
    <source>
        <dbReference type="EMBL" id="KZP17192.1"/>
    </source>
</evidence>
<evidence type="ECO:0000313" key="5">
    <source>
        <dbReference type="Proteomes" id="UP000076532"/>
    </source>
</evidence>
<dbReference type="Pfam" id="PF00652">
    <property type="entry name" value="Ricin_B_lectin"/>
    <property type="match status" value="1"/>
</dbReference>